<keyword evidence="3" id="KW-1185">Reference proteome</keyword>
<dbReference type="Proteomes" id="UP001318860">
    <property type="component" value="Unassembled WGS sequence"/>
</dbReference>
<dbReference type="PANTHER" id="PTHR46250:SF15">
    <property type="entry name" value="OS01G0523800 PROTEIN"/>
    <property type="match status" value="1"/>
</dbReference>
<gene>
    <name evidence="2" type="ORF">DH2020_044035</name>
</gene>
<evidence type="ECO:0000256" key="1">
    <source>
        <dbReference type="SAM" id="MobiDB-lite"/>
    </source>
</evidence>
<feature type="region of interest" description="Disordered" evidence="1">
    <location>
        <begin position="131"/>
        <end position="156"/>
    </location>
</feature>
<accession>A0ABR0UJU4</accession>
<protein>
    <recommendedName>
        <fullName evidence="4">Myb/SANT-like domain-containing protein</fullName>
    </recommendedName>
</protein>
<proteinExistence type="predicted"/>
<dbReference type="EMBL" id="JABTTQ020002736">
    <property type="protein sequence ID" value="KAK6122220.1"/>
    <property type="molecule type" value="Genomic_DNA"/>
</dbReference>
<sequence>MAKALPGTDLKGIPHINSKIHEWKKDYGNLVSMLSRGGIDWNDTTKMIEAWADYVKVDAYARLMRFKFWSSCNDWVNIFWKHRATGEYAEGFTEAVNHVLNGMSTPDEEPLDQFRNLFEEFNDETETMSVCQPKSAPRNCPASTKNSAERKRKSTENEDPLVELMGTFCRNTDTRLGDIAKRIGYEYDISMARNEVFGIVDTIQGLSLQENLLVSKLLVKKRIEIQAVFDIFVMKPILKTLWFIVIGKNSLTPYSISMSLKL</sequence>
<organism evidence="2 3">
    <name type="scientific">Rehmannia glutinosa</name>
    <name type="common">Chinese foxglove</name>
    <dbReference type="NCBI Taxonomy" id="99300"/>
    <lineage>
        <taxon>Eukaryota</taxon>
        <taxon>Viridiplantae</taxon>
        <taxon>Streptophyta</taxon>
        <taxon>Embryophyta</taxon>
        <taxon>Tracheophyta</taxon>
        <taxon>Spermatophyta</taxon>
        <taxon>Magnoliopsida</taxon>
        <taxon>eudicotyledons</taxon>
        <taxon>Gunneridae</taxon>
        <taxon>Pentapetalae</taxon>
        <taxon>asterids</taxon>
        <taxon>lamiids</taxon>
        <taxon>Lamiales</taxon>
        <taxon>Orobanchaceae</taxon>
        <taxon>Rehmannieae</taxon>
        <taxon>Rehmannia</taxon>
    </lineage>
</organism>
<dbReference type="PANTHER" id="PTHR46250">
    <property type="entry name" value="MYB/SANT-LIKE DNA-BINDING DOMAIN PROTEIN-RELATED"/>
    <property type="match status" value="1"/>
</dbReference>
<evidence type="ECO:0008006" key="4">
    <source>
        <dbReference type="Google" id="ProtNLM"/>
    </source>
</evidence>
<evidence type="ECO:0000313" key="2">
    <source>
        <dbReference type="EMBL" id="KAK6122220.1"/>
    </source>
</evidence>
<comment type="caution">
    <text evidence="2">The sequence shown here is derived from an EMBL/GenBank/DDBJ whole genome shotgun (WGS) entry which is preliminary data.</text>
</comment>
<reference evidence="2 3" key="1">
    <citation type="journal article" date="2021" name="Comput. Struct. Biotechnol. J.">
        <title>De novo genome assembly of the potent medicinal plant Rehmannia glutinosa using nanopore technology.</title>
        <authorList>
            <person name="Ma L."/>
            <person name="Dong C."/>
            <person name="Song C."/>
            <person name="Wang X."/>
            <person name="Zheng X."/>
            <person name="Niu Y."/>
            <person name="Chen S."/>
            <person name="Feng W."/>
        </authorList>
    </citation>
    <scope>NUCLEOTIDE SEQUENCE [LARGE SCALE GENOMIC DNA]</scope>
    <source>
        <strain evidence="2">DH-2019</strain>
    </source>
</reference>
<evidence type="ECO:0000313" key="3">
    <source>
        <dbReference type="Proteomes" id="UP001318860"/>
    </source>
</evidence>
<name>A0ABR0UJU4_REHGL</name>